<sequence length="288" mass="34051">MITLKLRDKLLSHDKEFFKDSTYIKFDRGPVNNGDIVIYTIHNFNEYYSNANKNIALFLESPEIENRFYNYILHNIHKYDLILTFSKKLLDLNNNKIKLNLYGTTWLHENYRKLYKKTKLCSTITSSKKNLKGHKMRHILCDFIEKNNMNIDLYGSRYNNLQQSTDPNPKSLTNGKINSLKEYMFSITIENCKEDYYFTEKLIDCFLSGTVPIYWGCPSIDKFFNIKGIITFNSPKECINILNNITEETYKNMLPYIEDNFEIAKKYSNFKVNENEIIKLTNSVLINT</sequence>
<protein>
    <recommendedName>
        <fullName evidence="4">Fucosyltransferase C-terminal domain-containing protein</fullName>
    </recommendedName>
</protein>
<dbReference type="PANTHER" id="PTHR11929:SF194">
    <property type="entry name" value="ALPHA-(1,3)-FUCOSYLTRANSFERASE 10"/>
    <property type="match status" value="1"/>
</dbReference>
<dbReference type="GO" id="GO:0008417">
    <property type="term" value="F:fucosyltransferase activity"/>
    <property type="evidence" value="ECO:0007669"/>
    <property type="project" value="InterPro"/>
</dbReference>
<evidence type="ECO:0000259" key="4">
    <source>
        <dbReference type="Pfam" id="PF00852"/>
    </source>
</evidence>
<evidence type="ECO:0000313" key="6">
    <source>
        <dbReference type="Proteomes" id="UP000203826"/>
    </source>
</evidence>
<dbReference type="EMBL" id="KT820662">
    <property type="protein sequence ID" value="ALH22916.1"/>
    <property type="molecule type" value="Genomic_DNA"/>
</dbReference>
<comment type="similarity">
    <text evidence="1">Belongs to the glycosyltransferase 10 family.</text>
</comment>
<dbReference type="GO" id="GO:0016020">
    <property type="term" value="C:membrane"/>
    <property type="evidence" value="ECO:0007669"/>
    <property type="project" value="InterPro"/>
</dbReference>
<evidence type="ECO:0000313" key="5">
    <source>
        <dbReference type="EMBL" id="ALH22916.1"/>
    </source>
</evidence>
<keyword evidence="3" id="KW-0808">Transferase</keyword>
<dbReference type="KEGG" id="vg:26048877"/>
<evidence type="ECO:0000256" key="1">
    <source>
        <dbReference type="ARBA" id="ARBA00008919"/>
    </source>
</evidence>
<proteinExistence type="inferred from homology"/>
<dbReference type="PANTHER" id="PTHR11929">
    <property type="entry name" value="ALPHA- 1,3 -FUCOSYLTRANSFERASE"/>
    <property type="match status" value="1"/>
</dbReference>
<gene>
    <name evidence="5" type="ORF">ceV_010</name>
</gene>
<evidence type="ECO:0000256" key="2">
    <source>
        <dbReference type="ARBA" id="ARBA00022676"/>
    </source>
</evidence>
<dbReference type="Proteomes" id="UP000203826">
    <property type="component" value="Segment"/>
</dbReference>
<feature type="domain" description="Fucosyltransferase C-terminal" evidence="4">
    <location>
        <begin position="116"/>
        <end position="248"/>
    </location>
</feature>
<dbReference type="InterPro" id="IPR055270">
    <property type="entry name" value="Glyco_tran_10_C"/>
</dbReference>
<reference evidence="5 6" key="1">
    <citation type="journal article" date="2015" name="Genome Announc.">
        <title>The 474-Kilobase-Pair Complete Genome Sequence of CeV-01B, a Virus Infecting Haptolina (Chrysochromulina) ericina (Prymnesiophyceae).</title>
        <authorList>
            <person name="Gallot-Lavallee L."/>
            <person name="Pagarete A."/>
            <person name="Legendre M."/>
            <person name="Santini S."/>
            <person name="Sandaa R.A."/>
            <person name="Himmelbauer H."/>
            <person name="Ogata H."/>
            <person name="Bratbak G."/>
            <person name="Claverie J.M."/>
        </authorList>
    </citation>
    <scope>NUCLEOTIDE SEQUENCE [LARGE SCALE GENOMIC DNA]</scope>
    <source>
        <strain evidence="5">CeV-01B</strain>
    </source>
</reference>
<dbReference type="OrthoDB" id="1996at10239"/>
<dbReference type="SUPFAM" id="SSF53756">
    <property type="entry name" value="UDP-Glycosyltransferase/glycogen phosphorylase"/>
    <property type="match status" value="1"/>
</dbReference>
<keyword evidence="2" id="KW-0328">Glycosyltransferase</keyword>
<keyword evidence="6" id="KW-1185">Reference proteome</keyword>
<dbReference type="InterPro" id="IPR038577">
    <property type="entry name" value="GT10-like_C_sf"/>
</dbReference>
<evidence type="ECO:0000256" key="3">
    <source>
        <dbReference type="ARBA" id="ARBA00022679"/>
    </source>
</evidence>
<dbReference type="InterPro" id="IPR001503">
    <property type="entry name" value="Glyco_trans_10"/>
</dbReference>
<dbReference type="Pfam" id="PF00852">
    <property type="entry name" value="Glyco_transf_10"/>
    <property type="match status" value="1"/>
</dbReference>
<accession>A0A0N9QXU8</accession>
<organism evidence="5 6">
    <name type="scientific">Chrysochromulina ericina virus CeV-01B</name>
    <dbReference type="NCBI Taxonomy" id="3070830"/>
    <lineage>
        <taxon>Viruses</taxon>
        <taxon>Varidnaviria</taxon>
        <taxon>Bamfordvirae</taxon>
        <taxon>Nucleocytoviricota</taxon>
        <taxon>Megaviricetes</taxon>
        <taxon>Imitervirales</taxon>
        <taxon>Mesomimiviridae</taxon>
        <taxon>Tethysvirus</taxon>
        <taxon>Tethysvirus raunefjordenense</taxon>
    </lineage>
</organism>
<dbReference type="Gene3D" id="3.40.50.11660">
    <property type="entry name" value="Glycosyl transferase family 10, C-terminal domain"/>
    <property type="match status" value="1"/>
</dbReference>
<name>A0A0N9QXU8_9VIRU</name>